<name>A0A4D4MBP5_STRAX</name>
<organism evidence="1 2">
    <name type="scientific">Streptomyces avermitilis</name>
    <dbReference type="NCBI Taxonomy" id="33903"/>
    <lineage>
        <taxon>Bacteria</taxon>
        <taxon>Bacillati</taxon>
        <taxon>Actinomycetota</taxon>
        <taxon>Actinomycetes</taxon>
        <taxon>Kitasatosporales</taxon>
        <taxon>Streptomycetaceae</taxon>
        <taxon>Streptomyces</taxon>
    </lineage>
</organism>
<dbReference type="Proteomes" id="UP000302139">
    <property type="component" value="Unassembled WGS sequence"/>
</dbReference>
<protein>
    <submittedName>
        <fullName evidence="1">Uncharacterized protein</fullName>
    </submittedName>
</protein>
<evidence type="ECO:0000313" key="1">
    <source>
        <dbReference type="EMBL" id="GDY69069.1"/>
    </source>
</evidence>
<comment type="caution">
    <text evidence="1">The sequence shown here is derived from an EMBL/GenBank/DDBJ whole genome shotgun (WGS) entry which is preliminary data.</text>
</comment>
<reference evidence="1 2" key="1">
    <citation type="submission" date="2019-04" db="EMBL/GenBank/DDBJ databases">
        <title>Draft genome sequences of Streptomyces avermitilis NBRC 14893.</title>
        <authorList>
            <person name="Komaki H."/>
            <person name="Tamura T."/>
            <person name="Hosoyama A."/>
        </authorList>
    </citation>
    <scope>NUCLEOTIDE SEQUENCE [LARGE SCALE GENOMIC DNA]</scope>
    <source>
        <strain evidence="1 2">NBRC 14893</strain>
    </source>
</reference>
<gene>
    <name evidence="1" type="ORF">SAV14893_084620</name>
</gene>
<dbReference type="EMBL" id="BJHX01000001">
    <property type="protein sequence ID" value="GDY69069.1"/>
    <property type="molecule type" value="Genomic_DNA"/>
</dbReference>
<evidence type="ECO:0000313" key="2">
    <source>
        <dbReference type="Proteomes" id="UP000302139"/>
    </source>
</evidence>
<accession>A0A4D4MBP5</accession>
<sequence>MLNKDQMLAFLMVCDVPEREHQDWLDASPRMGGRKPPQAGAA</sequence>
<proteinExistence type="predicted"/>
<dbReference type="AlphaFoldDB" id="A0A4D4MBP5"/>